<proteinExistence type="predicted"/>
<reference evidence="2 3" key="1">
    <citation type="submission" date="2020-01" db="EMBL/GenBank/DDBJ databases">
        <title>Sphingomonas sp. strain CSW-10.</title>
        <authorList>
            <person name="Chen W.-M."/>
        </authorList>
    </citation>
    <scope>NUCLEOTIDE SEQUENCE [LARGE SCALE GENOMIC DNA]</scope>
    <source>
        <strain evidence="2 3">CSW-10</strain>
    </source>
</reference>
<dbReference type="KEGG" id="slan:GV829_02910"/>
<dbReference type="PROSITE" id="PS51257">
    <property type="entry name" value="PROKAR_LIPOPROTEIN"/>
    <property type="match status" value="1"/>
</dbReference>
<evidence type="ECO:0000313" key="3">
    <source>
        <dbReference type="Proteomes" id="UP000503018"/>
    </source>
</evidence>
<dbReference type="AlphaFoldDB" id="A0A6M4AYU1"/>
<feature type="signal peptide" evidence="1">
    <location>
        <begin position="1"/>
        <end position="25"/>
    </location>
</feature>
<keyword evidence="3" id="KW-1185">Reference proteome</keyword>
<dbReference type="Proteomes" id="UP000503018">
    <property type="component" value="Chromosome"/>
</dbReference>
<accession>A0A6M4AYU1</accession>
<feature type="chain" id="PRO_5026844456" evidence="1">
    <location>
        <begin position="26"/>
        <end position="112"/>
    </location>
</feature>
<sequence length="112" mass="12232">MQRACARWIGLAGTTGLLVTLSACATPETRVRDGLLNAGLSRPMASCMAARMVDRLSLLQLRRIGRLGDLRDEDPRQMTVDQFLHRAHALGDPEIWAVMSSSAAICAIDRRG</sequence>
<evidence type="ECO:0000256" key="1">
    <source>
        <dbReference type="SAM" id="SignalP"/>
    </source>
</evidence>
<name>A0A6M4AYU1_9SPHN</name>
<organism evidence="2 3">
    <name type="scientific">Sphingomonas lacunae</name>
    <dbReference type="NCBI Taxonomy" id="2698828"/>
    <lineage>
        <taxon>Bacteria</taxon>
        <taxon>Pseudomonadati</taxon>
        <taxon>Pseudomonadota</taxon>
        <taxon>Alphaproteobacteria</taxon>
        <taxon>Sphingomonadales</taxon>
        <taxon>Sphingomonadaceae</taxon>
        <taxon>Sphingomonas</taxon>
    </lineage>
</organism>
<keyword evidence="1" id="KW-0732">Signal</keyword>
<dbReference type="EMBL" id="CP053015">
    <property type="protein sequence ID" value="QJQ33530.1"/>
    <property type="molecule type" value="Genomic_DNA"/>
</dbReference>
<evidence type="ECO:0000313" key="2">
    <source>
        <dbReference type="EMBL" id="QJQ33530.1"/>
    </source>
</evidence>
<gene>
    <name evidence="2" type="ORF">GV829_02910</name>
</gene>
<protein>
    <submittedName>
        <fullName evidence="2">Uncharacterized protein</fullName>
    </submittedName>
</protein>